<dbReference type="PANTHER" id="PTHR32060">
    <property type="entry name" value="TAIL-SPECIFIC PROTEASE"/>
    <property type="match status" value="1"/>
</dbReference>
<dbReference type="InterPro" id="IPR004447">
    <property type="entry name" value="Peptidase_S41A"/>
</dbReference>
<dbReference type="InterPro" id="IPR055210">
    <property type="entry name" value="CtpA/B_N"/>
</dbReference>
<accession>A0A644TXJ1</accession>
<dbReference type="Gene3D" id="3.90.226.10">
    <property type="entry name" value="2-enoyl-CoA Hydratase, Chain A, domain 1"/>
    <property type="match status" value="1"/>
</dbReference>
<dbReference type="InterPro" id="IPR041489">
    <property type="entry name" value="PDZ_6"/>
</dbReference>
<proteinExistence type="inferred from homology"/>
<dbReference type="Gene3D" id="2.30.42.10">
    <property type="match status" value="1"/>
</dbReference>
<dbReference type="GO" id="GO:0030288">
    <property type="term" value="C:outer membrane-bounded periplasmic space"/>
    <property type="evidence" value="ECO:0007669"/>
    <property type="project" value="TreeGrafter"/>
</dbReference>
<evidence type="ECO:0000256" key="4">
    <source>
        <dbReference type="ARBA" id="ARBA00022825"/>
    </source>
</evidence>
<dbReference type="SUPFAM" id="SSF50156">
    <property type="entry name" value="PDZ domain-like"/>
    <property type="match status" value="1"/>
</dbReference>
<dbReference type="GO" id="GO:0007165">
    <property type="term" value="P:signal transduction"/>
    <property type="evidence" value="ECO:0007669"/>
    <property type="project" value="TreeGrafter"/>
</dbReference>
<dbReference type="CDD" id="cd07560">
    <property type="entry name" value="Peptidase_S41_CPP"/>
    <property type="match status" value="1"/>
</dbReference>
<dbReference type="NCBIfam" id="TIGR00225">
    <property type="entry name" value="prc"/>
    <property type="match status" value="1"/>
</dbReference>
<comment type="similarity">
    <text evidence="1">Belongs to the peptidase S41A family.</text>
</comment>
<dbReference type="EMBL" id="VSSQ01000053">
    <property type="protein sequence ID" value="MPL70431.1"/>
    <property type="molecule type" value="Genomic_DNA"/>
</dbReference>
<name>A0A644TXJ1_9ZZZZ</name>
<dbReference type="SUPFAM" id="SSF52096">
    <property type="entry name" value="ClpP/crotonase"/>
    <property type="match status" value="1"/>
</dbReference>
<dbReference type="InterPro" id="IPR036034">
    <property type="entry name" value="PDZ_sf"/>
</dbReference>
<reference evidence="6" key="1">
    <citation type="submission" date="2019-08" db="EMBL/GenBank/DDBJ databases">
        <authorList>
            <person name="Kucharzyk K."/>
            <person name="Murdoch R.W."/>
            <person name="Higgins S."/>
            <person name="Loffler F."/>
        </authorList>
    </citation>
    <scope>NUCLEOTIDE SEQUENCE</scope>
</reference>
<dbReference type="SMART" id="SM00245">
    <property type="entry name" value="TSPc"/>
    <property type="match status" value="1"/>
</dbReference>
<dbReference type="CDD" id="cd06782">
    <property type="entry name" value="cpPDZ_CPP-like"/>
    <property type="match status" value="1"/>
</dbReference>
<dbReference type="InterPro" id="IPR005151">
    <property type="entry name" value="Tail-specific_protease"/>
</dbReference>
<dbReference type="PANTHER" id="PTHR32060:SF30">
    <property type="entry name" value="CARBOXY-TERMINAL PROCESSING PROTEASE CTPA"/>
    <property type="match status" value="1"/>
</dbReference>
<dbReference type="AlphaFoldDB" id="A0A644TXJ1"/>
<dbReference type="GO" id="GO:0004175">
    <property type="term" value="F:endopeptidase activity"/>
    <property type="evidence" value="ECO:0007669"/>
    <property type="project" value="TreeGrafter"/>
</dbReference>
<dbReference type="Pfam" id="PF22694">
    <property type="entry name" value="CtpB_N-like"/>
    <property type="match status" value="1"/>
</dbReference>
<dbReference type="Gene3D" id="3.30.750.44">
    <property type="match status" value="1"/>
</dbReference>
<evidence type="ECO:0000313" key="6">
    <source>
        <dbReference type="EMBL" id="MPL70431.1"/>
    </source>
</evidence>
<dbReference type="GO" id="GO:0008236">
    <property type="term" value="F:serine-type peptidase activity"/>
    <property type="evidence" value="ECO:0007669"/>
    <property type="project" value="UniProtKB-KW"/>
</dbReference>
<evidence type="ECO:0000256" key="2">
    <source>
        <dbReference type="ARBA" id="ARBA00022670"/>
    </source>
</evidence>
<gene>
    <name evidence="6" type="ORF">SDC9_16187</name>
</gene>
<sequence length="494" mass="54354">MSLFRNSRRSFAMLWSFAGLVAVAVCFLAVSVPEVGAQSASTNSDDGRRYSQLLQNIYQFILQNYVDEVDPALLYEGAMKGMFGVLGDPHSVFLDEPMLSDLMRETDGTYAGVGLYISKPAQEQGAGEGEPTYVEVVSPIEDTPAWQAGVLPGDLIIKIDGLSTAELSVDEASARIRGPEGTKVVLSLRRGRSYEFDLELARARIEIPAIKMGIIEREGTRIAYLRIIEWMPQTVDRVKEALGEIRRAGAGYLIVDVRSNPGGLLSSVVDVSDLFMDAGVIVSTKGRNPQENFEYKADKALDLPQDVPMIVLVNQGSASASEIFAGAMKDTRRALLLGEKTYGKGSVQQVFPLSTTGFKLTMARYYTPSGVNIDKSGIEPDISVPDIKFTDAQLESLEKLYESALVRKFAEANPGASVQERKARTDEILKMGFDLPFEFVDRLLRDELDRTKTAPIYDLEFDAQLNKAIETILGGDFNELLRNSRTLSQILTAK</sequence>
<dbReference type="Pfam" id="PF03572">
    <property type="entry name" value="Peptidase_S41"/>
    <property type="match status" value="1"/>
</dbReference>
<dbReference type="Pfam" id="PF17820">
    <property type="entry name" value="PDZ_6"/>
    <property type="match status" value="1"/>
</dbReference>
<comment type="caution">
    <text evidence="6">The sequence shown here is derived from an EMBL/GenBank/DDBJ whole genome shotgun (WGS) entry which is preliminary data.</text>
</comment>
<dbReference type="InterPro" id="IPR001478">
    <property type="entry name" value="PDZ"/>
</dbReference>
<dbReference type="SMART" id="SM00228">
    <property type="entry name" value="PDZ"/>
    <property type="match status" value="1"/>
</dbReference>
<evidence type="ECO:0000259" key="5">
    <source>
        <dbReference type="PROSITE" id="PS50106"/>
    </source>
</evidence>
<keyword evidence="4" id="KW-0720">Serine protease</keyword>
<dbReference type="InterPro" id="IPR029045">
    <property type="entry name" value="ClpP/crotonase-like_dom_sf"/>
</dbReference>
<keyword evidence="3" id="KW-0378">Hydrolase</keyword>
<feature type="domain" description="PDZ" evidence="5">
    <location>
        <begin position="99"/>
        <end position="191"/>
    </location>
</feature>
<organism evidence="6">
    <name type="scientific">bioreactor metagenome</name>
    <dbReference type="NCBI Taxonomy" id="1076179"/>
    <lineage>
        <taxon>unclassified sequences</taxon>
        <taxon>metagenomes</taxon>
        <taxon>ecological metagenomes</taxon>
    </lineage>
</organism>
<dbReference type="PROSITE" id="PS50106">
    <property type="entry name" value="PDZ"/>
    <property type="match status" value="1"/>
</dbReference>
<evidence type="ECO:0000256" key="3">
    <source>
        <dbReference type="ARBA" id="ARBA00022801"/>
    </source>
</evidence>
<evidence type="ECO:0000256" key="1">
    <source>
        <dbReference type="ARBA" id="ARBA00009179"/>
    </source>
</evidence>
<protein>
    <recommendedName>
        <fullName evidence="5">PDZ domain-containing protein</fullName>
    </recommendedName>
</protein>
<dbReference type="GO" id="GO:0006508">
    <property type="term" value="P:proteolysis"/>
    <property type="evidence" value="ECO:0007669"/>
    <property type="project" value="UniProtKB-KW"/>
</dbReference>
<keyword evidence="2" id="KW-0645">Protease</keyword>